<reference evidence="2 3" key="1">
    <citation type="journal article" date="2015" name="Infect. Genet. Evol.">
        <title>Genomic sequences of six botulinum neurotoxin-producing strains representing three clostridial species illustrate the mobility and diversity of botulinum neurotoxin genes.</title>
        <authorList>
            <person name="Smith T.J."/>
            <person name="Hill K.K."/>
            <person name="Xie G."/>
            <person name="Foley B.T."/>
            <person name="Williamson C.H."/>
            <person name="Foster J.T."/>
            <person name="Johnson S.L."/>
            <person name="Chertkov O."/>
            <person name="Teshima H."/>
            <person name="Gibbons H.S."/>
            <person name="Johnsky L.A."/>
            <person name="Karavis M.A."/>
            <person name="Smith L.A."/>
        </authorList>
    </citation>
    <scope>NUCLEOTIDE SEQUENCE [LARGE SCALE GENOMIC DNA]</scope>
    <source>
        <strain evidence="2">Sullivan</strain>
    </source>
</reference>
<protein>
    <submittedName>
        <fullName evidence="2">Uncharacterized protein</fullName>
    </submittedName>
</protein>
<dbReference type="AlphaFoldDB" id="A0A0A7FUU9"/>
<keyword evidence="1" id="KW-0472">Membrane</keyword>
<dbReference type="RefSeq" id="WP_039315412.1">
    <property type="nucleotide sequence ID" value="NZ_CP006905.1"/>
</dbReference>
<evidence type="ECO:0000256" key="1">
    <source>
        <dbReference type="SAM" id="Phobius"/>
    </source>
</evidence>
<keyword evidence="1" id="KW-1133">Transmembrane helix</keyword>
<dbReference type="KEGG" id="cbv:U729_2446"/>
<gene>
    <name evidence="2" type="ORF">U729_2446</name>
</gene>
<evidence type="ECO:0000313" key="2">
    <source>
        <dbReference type="EMBL" id="AIY83328.1"/>
    </source>
</evidence>
<sequence>MRKFNNYTNLGVFFNGIWIISNRANFLPDLIEGLCMGLGLILTFIGLYSKKHYISNLRNYKINLLNKVFKKISA</sequence>
<keyword evidence="3" id="KW-1185">Reference proteome</keyword>
<feature type="transmembrane region" description="Helical" evidence="1">
    <location>
        <begin position="7"/>
        <end position="24"/>
    </location>
</feature>
<organism evidence="2 3">
    <name type="scientific">Clostridium baratii str. Sullivan</name>
    <dbReference type="NCBI Taxonomy" id="1415775"/>
    <lineage>
        <taxon>Bacteria</taxon>
        <taxon>Bacillati</taxon>
        <taxon>Bacillota</taxon>
        <taxon>Clostridia</taxon>
        <taxon>Eubacteriales</taxon>
        <taxon>Clostridiaceae</taxon>
        <taxon>Clostridium</taxon>
    </lineage>
</organism>
<name>A0A0A7FUU9_9CLOT</name>
<dbReference type="EMBL" id="CP006905">
    <property type="protein sequence ID" value="AIY83328.1"/>
    <property type="molecule type" value="Genomic_DNA"/>
</dbReference>
<dbReference type="Proteomes" id="UP000030635">
    <property type="component" value="Chromosome"/>
</dbReference>
<dbReference type="eggNOG" id="ENOG502ZUFR">
    <property type="taxonomic scope" value="Bacteria"/>
</dbReference>
<proteinExistence type="predicted"/>
<feature type="transmembrane region" description="Helical" evidence="1">
    <location>
        <begin position="30"/>
        <end position="48"/>
    </location>
</feature>
<keyword evidence="1" id="KW-0812">Transmembrane</keyword>
<dbReference type="OrthoDB" id="1911165at2"/>
<evidence type="ECO:0000313" key="3">
    <source>
        <dbReference type="Proteomes" id="UP000030635"/>
    </source>
</evidence>
<accession>A0A0A7FUU9</accession>
<dbReference type="HOGENOM" id="CLU_200311_0_0_9"/>